<name>A5DVF3_LODEL</name>
<dbReference type="Gene3D" id="3.60.10.10">
    <property type="entry name" value="Endonuclease/exonuclease/phosphatase"/>
    <property type="match status" value="1"/>
</dbReference>
<feature type="region of interest" description="Disordered" evidence="1">
    <location>
        <begin position="325"/>
        <end position="345"/>
    </location>
</feature>
<reference evidence="2 3" key="1">
    <citation type="journal article" date="2009" name="Nature">
        <title>Evolution of pathogenicity and sexual reproduction in eight Candida genomes.</title>
        <authorList>
            <person name="Butler G."/>
            <person name="Rasmussen M.D."/>
            <person name="Lin M.F."/>
            <person name="Santos M.A."/>
            <person name="Sakthikumar S."/>
            <person name="Munro C.A."/>
            <person name="Rheinbay E."/>
            <person name="Grabherr M."/>
            <person name="Forche A."/>
            <person name="Reedy J.L."/>
            <person name="Agrafioti I."/>
            <person name="Arnaud M.B."/>
            <person name="Bates S."/>
            <person name="Brown A.J."/>
            <person name="Brunke S."/>
            <person name="Costanzo M.C."/>
            <person name="Fitzpatrick D.A."/>
            <person name="de Groot P.W."/>
            <person name="Harris D."/>
            <person name="Hoyer L.L."/>
            <person name="Hube B."/>
            <person name="Klis F.M."/>
            <person name="Kodira C."/>
            <person name="Lennard N."/>
            <person name="Logue M.E."/>
            <person name="Martin R."/>
            <person name="Neiman A.M."/>
            <person name="Nikolaou E."/>
            <person name="Quail M.A."/>
            <person name="Quinn J."/>
            <person name="Santos M.C."/>
            <person name="Schmitzberger F.F."/>
            <person name="Sherlock G."/>
            <person name="Shah P."/>
            <person name="Silverstein K.A."/>
            <person name="Skrzypek M.S."/>
            <person name="Soll D."/>
            <person name="Staggs R."/>
            <person name="Stansfield I."/>
            <person name="Stumpf M.P."/>
            <person name="Sudbery P.E."/>
            <person name="Srikantha T."/>
            <person name="Zeng Q."/>
            <person name="Berman J."/>
            <person name="Berriman M."/>
            <person name="Heitman J."/>
            <person name="Gow N.A."/>
            <person name="Lorenz M.C."/>
            <person name="Birren B.W."/>
            <person name="Kellis M."/>
            <person name="Cuomo C.A."/>
        </authorList>
    </citation>
    <scope>NUCLEOTIDE SEQUENCE [LARGE SCALE GENOMIC DNA]</scope>
    <source>
        <strain evidence="3">ATCC 11503 / BCRC 21390 / CBS 2605 / JCM 1781 / NBRC 1676 / NRRL YB-4239</strain>
    </source>
</reference>
<evidence type="ECO:0000256" key="1">
    <source>
        <dbReference type="SAM" id="MobiDB-lite"/>
    </source>
</evidence>
<dbReference type="InParanoid" id="A5DVF3"/>
<sequence length="376" mass="42487">MSTNEAALLVSYDTPNGPQSIPITYLNDIYDTEDKRAIPLPSYCIKKVHHPDADFTIVSKNIGGNRFRDALAFVGDDIAITLFSEICDNSLQCISHMKHLVILKPEKNARSAIVVNTKAVENLKITGEMQLSNQVLDPVIKRCIADVTVEIGSLKFTAVCCYIETNIHMNVTRKLIFLNELDRLLKTKGSYIVGGDFNFGKGLIKPRFDRDVTVVQRLKKLVESKKMIDVGRLHSNYKDIFTNVSGSNYRRIDYILVSQFSLQKMTSFNIDFDGCSTHTVLKTCFTIEDIECIDHISTIDREDLIEPLRQYCVLMNKRKIRSVDKDEAYPNGEEGSSEDEKAPTLDELHLVAQDSDLYDDDGPIQVSKSYSKLLLI</sequence>
<dbReference type="AlphaFoldDB" id="A5DVF3"/>
<keyword evidence="3" id="KW-1185">Reference proteome</keyword>
<dbReference type="EMBL" id="CH981525">
    <property type="protein sequence ID" value="EDK43161.1"/>
    <property type="molecule type" value="Genomic_DNA"/>
</dbReference>
<gene>
    <name evidence="2" type="ORF">LELG_01339</name>
</gene>
<dbReference type="GeneID" id="5234101"/>
<accession>A5DVF3</accession>
<evidence type="ECO:0000313" key="3">
    <source>
        <dbReference type="Proteomes" id="UP000001996"/>
    </source>
</evidence>
<dbReference type="Proteomes" id="UP000001996">
    <property type="component" value="Unassembled WGS sequence"/>
</dbReference>
<dbReference type="HOGENOM" id="CLU_735812_0_0_1"/>
<proteinExistence type="predicted"/>
<dbReference type="VEuPathDB" id="FungiDB:LELG_01339"/>
<evidence type="ECO:0000313" key="2">
    <source>
        <dbReference type="EMBL" id="EDK43161.1"/>
    </source>
</evidence>
<organism evidence="2 3">
    <name type="scientific">Lodderomyces elongisporus (strain ATCC 11503 / CBS 2605 / JCM 1781 / NBRC 1676 / NRRL YB-4239)</name>
    <name type="common">Yeast</name>
    <name type="synonym">Saccharomyces elongisporus</name>
    <dbReference type="NCBI Taxonomy" id="379508"/>
    <lineage>
        <taxon>Eukaryota</taxon>
        <taxon>Fungi</taxon>
        <taxon>Dikarya</taxon>
        <taxon>Ascomycota</taxon>
        <taxon>Saccharomycotina</taxon>
        <taxon>Pichiomycetes</taxon>
        <taxon>Debaryomycetaceae</taxon>
        <taxon>Candida/Lodderomyces clade</taxon>
        <taxon>Lodderomyces</taxon>
    </lineage>
</organism>
<dbReference type="KEGG" id="lel:PVL30_001310"/>
<dbReference type="SUPFAM" id="SSF56219">
    <property type="entry name" value="DNase I-like"/>
    <property type="match status" value="1"/>
</dbReference>
<evidence type="ECO:0008006" key="4">
    <source>
        <dbReference type="Google" id="ProtNLM"/>
    </source>
</evidence>
<dbReference type="InterPro" id="IPR036691">
    <property type="entry name" value="Endo/exonu/phosph_ase_sf"/>
</dbReference>
<protein>
    <recommendedName>
        <fullName evidence="4">Endonuclease/exonuclease/phosphatase domain-containing protein</fullName>
    </recommendedName>
</protein>